<evidence type="ECO:0000256" key="1">
    <source>
        <dbReference type="SAM" id="Phobius"/>
    </source>
</evidence>
<dbReference type="InterPro" id="IPR050879">
    <property type="entry name" value="Acyltransferase_3"/>
</dbReference>
<reference evidence="3 4" key="1">
    <citation type="submission" date="2014-10" db="EMBL/GenBank/DDBJ databases">
        <title>Draft genome of the hookworm Ancylostoma caninum.</title>
        <authorList>
            <person name="Mitreva M."/>
        </authorList>
    </citation>
    <scope>NUCLEOTIDE SEQUENCE [LARGE SCALE GENOMIC DNA]</scope>
    <source>
        <strain evidence="3 4">Baltimore</strain>
    </source>
</reference>
<evidence type="ECO:0000259" key="2">
    <source>
        <dbReference type="Pfam" id="PF01757"/>
    </source>
</evidence>
<dbReference type="AlphaFoldDB" id="A0A368GSL0"/>
<evidence type="ECO:0000313" key="3">
    <source>
        <dbReference type="EMBL" id="RCN47366.1"/>
    </source>
</evidence>
<feature type="transmembrane region" description="Helical" evidence="1">
    <location>
        <begin position="167"/>
        <end position="187"/>
    </location>
</feature>
<keyword evidence="3" id="KW-0808">Transferase</keyword>
<accession>A0A368GSL0</accession>
<dbReference type="Proteomes" id="UP000252519">
    <property type="component" value="Unassembled WGS sequence"/>
</dbReference>
<dbReference type="PANTHER" id="PTHR23028:SF127">
    <property type="entry name" value="ACYL_TRANSF_3 DOMAIN-CONTAINING PROTEIN-RELATED"/>
    <property type="match status" value="1"/>
</dbReference>
<dbReference type="PANTHER" id="PTHR23028">
    <property type="entry name" value="ACETYLTRANSFERASE"/>
    <property type="match status" value="1"/>
</dbReference>
<feature type="transmembrane region" description="Helical" evidence="1">
    <location>
        <begin position="9"/>
        <end position="26"/>
    </location>
</feature>
<organism evidence="3 4">
    <name type="scientific">Ancylostoma caninum</name>
    <name type="common">Dog hookworm</name>
    <dbReference type="NCBI Taxonomy" id="29170"/>
    <lineage>
        <taxon>Eukaryota</taxon>
        <taxon>Metazoa</taxon>
        <taxon>Ecdysozoa</taxon>
        <taxon>Nematoda</taxon>
        <taxon>Chromadorea</taxon>
        <taxon>Rhabditida</taxon>
        <taxon>Rhabditina</taxon>
        <taxon>Rhabditomorpha</taxon>
        <taxon>Strongyloidea</taxon>
        <taxon>Ancylostomatidae</taxon>
        <taxon>Ancylostomatinae</taxon>
        <taxon>Ancylostoma</taxon>
    </lineage>
</organism>
<name>A0A368GSL0_ANCCA</name>
<feature type="domain" description="Acyltransferase 3" evidence="2">
    <location>
        <begin position="7"/>
        <end position="186"/>
    </location>
</feature>
<dbReference type="Pfam" id="PF01757">
    <property type="entry name" value="Acyl_transf_3"/>
    <property type="match status" value="1"/>
</dbReference>
<proteinExistence type="predicted"/>
<keyword evidence="4" id="KW-1185">Reference proteome</keyword>
<dbReference type="GO" id="GO:0000271">
    <property type="term" value="P:polysaccharide biosynthetic process"/>
    <property type="evidence" value="ECO:0007669"/>
    <property type="project" value="TreeGrafter"/>
</dbReference>
<keyword evidence="1" id="KW-1133">Transmembrane helix</keyword>
<dbReference type="InterPro" id="IPR002656">
    <property type="entry name" value="Acyl_transf_3_dom"/>
</dbReference>
<feature type="transmembrane region" description="Helical" evidence="1">
    <location>
        <begin position="32"/>
        <end position="52"/>
    </location>
</feature>
<feature type="transmembrane region" description="Helical" evidence="1">
    <location>
        <begin position="133"/>
        <end position="155"/>
    </location>
</feature>
<sequence>MLGRREDIQGLRGWAILMVVLFHFFPDYFPNGYLGVDVFLVISGFLIAMILQRDSRIHPTVFITFYYKRVKRILPLYYVTIIGILVALISLLPTTYRGVNDGSSTKAIFLISNFKKQDADLDYEKELLGAEDLFTHTWSLSVEMQWYFLVPLIFLSQRLTTNWKKSFFTGLFCSILVLNASILTSTMPDHCANRNGSVQGVSVISCL</sequence>
<dbReference type="OrthoDB" id="92766at2759"/>
<gene>
    <name evidence="3" type="ORF">ANCCAN_06654</name>
</gene>
<protein>
    <submittedName>
        <fullName evidence="3">Acyltransferase</fullName>
    </submittedName>
</protein>
<dbReference type="STRING" id="29170.A0A368GSL0"/>
<keyword evidence="1" id="KW-0472">Membrane</keyword>
<keyword evidence="1" id="KW-0812">Transmembrane</keyword>
<dbReference type="EMBL" id="JOJR01000064">
    <property type="protein sequence ID" value="RCN47366.1"/>
    <property type="molecule type" value="Genomic_DNA"/>
</dbReference>
<evidence type="ECO:0000313" key="4">
    <source>
        <dbReference type="Proteomes" id="UP000252519"/>
    </source>
</evidence>
<comment type="caution">
    <text evidence="3">The sequence shown here is derived from an EMBL/GenBank/DDBJ whole genome shotgun (WGS) entry which is preliminary data.</text>
</comment>
<keyword evidence="3" id="KW-0012">Acyltransferase</keyword>
<dbReference type="GO" id="GO:0016747">
    <property type="term" value="F:acyltransferase activity, transferring groups other than amino-acyl groups"/>
    <property type="evidence" value="ECO:0007669"/>
    <property type="project" value="InterPro"/>
</dbReference>
<dbReference type="GO" id="GO:0016020">
    <property type="term" value="C:membrane"/>
    <property type="evidence" value="ECO:0007669"/>
    <property type="project" value="TreeGrafter"/>
</dbReference>
<feature type="transmembrane region" description="Helical" evidence="1">
    <location>
        <begin position="73"/>
        <end position="92"/>
    </location>
</feature>